<dbReference type="Proteomes" id="UP000264036">
    <property type="component" value="Unassembled WGS sequence"/>
</dbReference>
<protein>
    <recommendedName>
        <fullName evidence="6">Acyl-CoA dehydrogenase</fullName>
    </recommendedName>
</protein>
<keyword evidence="1" id="KW-0560">Oxidoreductase</keyword>
<sequence>MLYPDAFNLDDPIVAGLPQLEQALYARAADADAQGLGLDIEMAMLRSTGLLAACAPYAYGGKGLGCEHDTHAALAAFAVLRVLGRATLSVARLYEGHMNAVKLVVLYGSPEQKARWLPLILAGQLWGVWGADGKTPLSASLAADAPTHMPRYVLHGQKAFASGLGLLDQAIVTFNKGAEGVVLALVDVSEVRRQDKSAWQVSGMKATWSGVYDFEGVQIDACALIGKSGDYVKEPYFEGGIWRYCAAHHGAAEQIVRLWRTRLEQKGRAEDPIQLTRLARARARLLAVYCLLRDVCLQAETCHREDGQGNINEDDRHSAVEMALLGREMTEEMAVALMNDARKALGVEAHLPQSDMERICRDLSMYLRQAGPDGKLLNAGRLYLVQAEERTRLW</sequence>
<dbReference type="Gene3D" id="1.10.540.10">
    <property type="entry name" value="Acyl-CoA dehydrogenase/oxidase, N-terminal domain"/>
    <property type="match status" value="1"/>
</dbReference>
<dbReference type="EMBL" id="DOEK01000008">
    <property type="protein sequence ID" value="HBP28825.1"/>
    <property type="molecule type" value="Genomic_DNA"/>
</dbReference>
<evidence type="ECO:0000313" key="5">
    <source>
        <dbReference type="Proteomes" id="UP000264036"/>
    </source>
</evidence>
<feature type="domain" description="Acyl-CoA dehydrogenase C-terminal" evidence="3">
    <location>
        <begin position="245"/>
        <end position="364"/>
    </location>
</feature>
<dbReference type="InterPro" id="IPR046373">
    <property type="entry name" value="Acyl-CoA_Oxase/DH_mid-dom_sf"/>
</dbReference>
<reference evidence="4 5" key="1">
    <citation type="journal article" date="2018" name="Nat. Biotechnol.">
        <title>A standardized bacterial taxonomy based on genome phylogeny substantially revises the tree of life.</title>
        <authorList>
            <person name="Parks D.H."/>
            <person name="Chuvochina M."/>
            <person name="Waite D.W."/>
            <person name="Rinke C."/>
            <person name="Skarshewski A."/>
            <person name="Chaumeil P.A."/>
            <person name="Hugenholtz P."/>
        </authorList>
    </citation>
    <scope>NUCLEOTIDE SEQUENCE [LARGE SCALE GENOMIC DNA]</scope>
    <source>
        <strain evidence="4">UBA10707</strain>
    </source>
</reference>
<feature type="domain" description="Acyl-CoA dehydrogenase/oxidase N-terminal" evidence="2">
    <location>
        <begin position="24"/>
        <end position="123"/>
    </location>
</feature>
<dbReference type="InterPro" id="IPR013786">
    <property type="entry name" value="AcylCoA_DH/ox_N"/>
</dbReference>
<evidence type="ECO:0000259" key="2">
    <source>
        <dbReference type="Pfam" id="PF02771"/>
    </source>
</evidence>
<dbReference type="SUPFAM" id="SSF47203">
    <property type="entry name" value="Acyl-CoA dehydrogenase C-terminal domain-like"/>
    <property type="match status" value="1"/>
</dbReference>
<comment type="caution">
    <text evidence="4">The sequence shown here is derived from an EMBL/GenBank/DDBJ whole genome shotgun (WGS) entry which is preliminary data.</text>
</comment>
<name>A0A356LEA7_9BURK</name>
<evidence type="ECO:0000256" key="1">
    <source>
        <dbReference type="ARBA" id="ARBA00023002"/>
    </source>
</evidence>
<dbReference type="GO" id="GO:0006552">
    <property type="term" value="P:L-leucine catabolic process"/>
    <property type="evidence" value="ECO:0007669"/>
    <property type="project" value="TreeGrafter"/>
</dbReference>
<gene>
    <name evidence="4" type="ORF">DD666_05350</name>
</gene>
<dbReference type="GO" id="GO:0008470">
    <property type="term" value="F:3-methylbutanoyl-CoA dehydrogenase activity"/>
    <property type="evidence" value="ECO:0007669"/>
    <property type="project" value="TreeGrafter"/>
</dbReference>
<dbReference type="Gene3D" id="2.40.110.10">
    <property type="entry name" value="Butyryl-CoA Dehydrogenase, subunit A, domain 2"/>
    <property type="match status" value="1"/>
</dbReference>
<evidence type="ECO:0000259" key="3">
    <source>
        <dbReference type="Pfam" id="PF08028"/>
    </source>
</evidence>
<dbReference type="AlphaFoldDB" id="A0A356LEA7"/>
<evidence type="ECO:0008006" key="6">
    <source>
        <dbReference type="Google" id="ProtNLM"/>
    </source>
</evidence>
<dbReference type="SUPFAM" id="SSF56645">
    <property type="entry name" value="Acyl-CoA dehydrogenase NM domain-like"/>
    <property type="match status" value="1"/>
</dbReference>
<organism evidence="4 5">
    <name type="scientific">Advenella kashmirensis</name>
    <dbReference type="NCBI Taxonomy" id="310575"/>
    <lineage>
        <taxon>Bacteria</taxon>
        <taxon>Pseudomonadati</taxon>
        <taxon>Pseudomonadota</taxon>
        <taxon>Betaproteobacteria</taxon>
        <taxon>Burkholderiales</taxon>
        <taxon>Alcaligenaceae</taxon>
    </lineage>
</organism>
<dbReference type="InterPro" id="IPR009100">
    <property type="entry name" value="AcylCoA_DH/oxidase_NM_dom_sf"/>
</dbReference>
<dbReference type="Pfam" id="PF02771">
    <property type="entry name" value="Acyl-CoA_dh_N"/>
    <property type="match status" value="1"/>
</dbReference>
<dbReference type="InterPro" id="IPR037069">
    <property type="entry name" value="AcylCoA_DH/ox_N_sf"/>
</dbReference>
<dbReference type="PANTHER" id="PTHR43884:SF12">
    <property type="entry name" value="ISOVALERYL-COA DEHYDROGENASE, MITOCHONDRIAL-RELATED"/>
    <property type="match status" value="1"/>
</dbReference>
<dbReference type="PANTHER" id="PTHR43884">
    <property type="entry name" value="ACYL-COA DEHYDROGENASE"/>
    <property type="match status" value="1"/>
</dbReference>
<dbReference type="GO" id="GO:0050660">
    <property type="term" value="F:flavin adenine dinucleotide binding"/>
    <property type="evidence" value="ECO:0007669"/>
    <property type="project" value="InterPro"/>
</dbReference>
<proteinExistence type="predicted"/>
<dbReference type="InterPro" id="IPR013107">
    <property type="entry name" value="Acyl-CoA_DH_C"/>
</dbReference>
<evidence type="ECO:0000313" key="4">
    <source>
        <dbReference type="EMBL" id="HBP28825.1"/>
    </source>
</evidence>
<accession>A0A356LEA7</accession>
<dbReference type="Pfam" id="PF08028">
    <property type="entry name" value="Acyl-CoA_dh_2"/>
    <property type="match status" value="1"/>
</dbReference>
<dbReference type="InterPro" id="IPR036250">
    <property type="entry name" value="AcylCo_DH-like_C"/>
</dbReference>
<dbReference type="Gene3D" id="1.20.140.10">
    <property type="entry name" value="Butyryl-CoA Dehydrogenase, subunit A, domain 3"/>
    <property type="match status" value="1"/>
</dbReference>